<feature type="region of interest" description="Disordered" evidence="1">
    <location>
        <begin position="1"/>
        <end position="23"/>
    </location>
</feature>
<sequence length="52" mass="5523">MTQGAGVDPRALGVRDGREGLVGEPDWSVSQRRAVPAAARTAQMVLMWLSAT</sequence>
<reference evidence="2 3" key="1">
    <citation type="submission" date="2017-06" db="EMBL/GenBank/DDBJ databases">
        <authorList>
            <person name="Kim H.J."/>
            <person name="Triplett B.A."/>
        </authorList>
    </citation>
    <scope>NUCLEOTIDE SEQUENCE [LARGE SCALE GENOMIC DNA]</scope>
    <source>
        <strain evidence="2 3">CGMCC 4.1858</strain>
    </source>
</reference>
<evidence type="ECO:0000256" key="1">
    <source>
        <dbReference type="SAM" id="MobiDB-lite"/>
    </source>
</evidence>
<dbReference type="EMBL" id="FZOF01000013">
    <property type="protein sequence ID" value="SNT05458.1"/>
    <property type="molecule type" value="Genomic_DNA"/>
</dbReference>
<dbReference type="AlphaFoldDB" id="A0A239JJ69"/>
<accession>A0A239JJ69</accession>
<dbReference type="Proteomes" id="UP000198280">
    <property type="component" value="Unassembled WGS sequence"/>
</dbReference>
<keyword evidence="3" id="KW-1185">Reference proteome</keyword>
<evidence type="ECO:0000313" key="2">
    <source>
        <dbReference type="EMBL" id="SNT05458.1"/>
    </source>
</evidence>
<evidence type="ECO:0000313" key="3">
    <source>
        <dbReference type="Proteomes" id="UP000198280"/>
    </source>
</evidence>
<name>A0A239JJ69_9ACTN</name>
<organism evidence="2 3">
    <name type="scientific">Actinacidiphila glaucinigra</name>
    <dbReference type="NCBI Taxonomy" id="235986"/>
    <lineage>
        <taxon>Bacteria</taxon>
        <taxon>Bacillati</taxon>
        <taxon>Actinomycetota</taxon>
        <taxon>Actinomycetes</taxon>
        <taxon>Kitasatosporales</taxon>
        <taxon>Streptomycetaceae</taxon>
        <taxon>Actinacidiphila</taxon>
    </lineage>
</organism>
<protein>
    <submittedName>
        <fullName evidence="2">Uncharacterized protein</fullName>
    </submittedName>
</protein>
<dbReference type="RefSeq" id="WP_179279941.1">
    <property type="nucleotide sequence ID" value="NZ_FZOF01000013.1"/>
</dbReference>
<gene>
    <name evidence="2" type="ORF">SAMN05216252_11346</name>
</gene>
<proteinExistence type="predicted"/>